<dbReference type="Gene3D" id="3.40.930.10">
    <property type="entry name" value="Mannitol-specific EII, Chain A"/>
    <property type="match status" value="1"/>
</dbReference>
<keyword evidence="5" id="KW-0813">Transport</keyword>
<dbReference type="Proteomes" id="UP001204320">
    <property type="component" value="Unassembled WGS sequence"/>
</dbReference>
<evidence type="ECO:0000259" key="4">
    <source>
        <dbReference type="PROSITE" id="PS51099"/>
    </source>
</evidence>
<organism evidence="5 6">
    <name type="scientific">Tractidigestivibacter montrealensis</name>
    <dbReference type="NCBI Taxonomy" id="2972466"/>
    <lineage>
        <taxon>Bacteria</taxon>
        <taxon>Bacillati</taxon>
        <taxon>Actinomycetota</taxon>
        <taxon>Coriobacteriia</taxon>
        <taxon>Coriobacteriales</taxon>
        <taxon>Atopobiaceae</taxon>
        <taxon>Tractidigestivibacter</taxon>
    </lineage>
</organism>
<dbReference type="PROSITE" id="PS51099">
    <property type="entry name" value="PTS_EIIB_TYPE_2"/>
    <property type="match status" value="1"/>
</dbReference>
<dbReference type="InterPro" id="IPR016152">
    <property type="entry name" value="PTrfase/Anion_transptr"/>
</dbReference>
<feature type="domain" description="PTS EIIA type-2" evidence="3">
    <location>
        <begin position="547"/>
        <end position="688"/>
    </location>
</feature>
<evidence type="ECO:0000259" key="3">
    <source>
        <dbReference type="PROSITE" id="PS51094"/>
    </source>
</evidence>
<evidence type="ECO:0000313" key="5">
    <source>
        <dbReference type="EMBL" id="MCR9035599.1"/>
    </source>
</evidence>
<dbReference type="RefSeq" id="WP_118078541.1">
    <property type="nucleotide sequence ID" value="NZ_JANSKA010000001.1"/>
</dbReference>
<dbReference type="PANTHER" id="PTHR30185:SF18">
    <property type="entry name" value="TRANSCRIPTIONAL REGULATOR MTLR"/>
    <property type="match status" value="1"/>
</dbReference>
<dbReference type="EMBL" id="JANSKA010000001">
    <property type="protein sequence ID" value="MCR9035599.1"/>
    <property type="molecule type" value="Genomic_DNA"/>
</dbReference>
<accession>A0ABT1Z5V8</accession>
<dbReference type="Gene3D" id="3.40.50.2300">
    <property type="match status" value="1"/>
</dbReference>
<reference evidence="5 6" key="1">
    <citation type="submission" date="2022-08" db="EMBL/GenBank/DDBJ databases">
        <title>Tractidigestivibacter montrealensis type strain KD21.</title>
        <authorList>
            <person name="Diop K."/>
            <person name="Richard C."/>
            <person name="Routy B."/>
        </authorList>
    </citation>
    <scope>NUCLEOTIDE SEQUENCE [LARGE SCALE GENOMIC DNA]</scope>
    <source>
        <strain evidence="5 6">KD21</strain>
    </source>
</reference>
<dbReference type="PROSITE" id="PS51094">
    <property type="entry name" value="PTS_EIIA_TYPE_2"/>
    <property type="match status" value="1"/>
</dbReference>
<dbReference type="CDD" id="cd05568">
    <property type="entry name" value="PTS_IIB_bgl_like"/>
    <property type="match status" value="1"/>
</dbReference>
<keyword evidence="1" id="KW-0805">Transcription regulation</keyword>
<dbReference type="PANTHER" id="PTHR30185">
    <property type="entry name" value="CRYPTIC BETA-GLUCOSIDE BGL OPERON ANTITERMINATOR"/>
    <property type="match status" value="1"/>
</dbReference>
<comment type="caution">
    <text evidence="5">The sequence shown here is derived from an EMBL/GenBank/DDBJ whole genome shotgun (WGS) entry which is preliminary data.</text>
</comment>
<dbReference type="Pfam" id="PF00359">
    <property type="entry name" value="PTS_EIIA_2"/>
    <property type="match status" value="1"/>
</dbReference>
<proteinExistence type="predicted"/>
<keyword evidence="6" id="KW-1185">Reference proteome</keyword>
<dbReference type="InterPro" id="IPR002178">
    <property type="entry name" value="PTS_EIIA_type-2_dom"/>
</dbReference>
<keyword evidence="5" id="KW-0762">Sugar transport</keyword>
<sequence length="698" mass="78189">MKERTAEILYRVANNPRHALRLSVLMSDYHISEKTLRADIASIIKFASQDGESLVELTGHHIRVCEPASANSQTLKSMLHSMDLYEYHLSPDERQCLIAAELLQLKPGEWLTVQAIADEFYCSHNTVATDVRETGSFLERCGIRLVGKSSFGLRVEASDKQRRDFLIGAFSRILTRRLCPGSYFLDVLEGHLRFDVHLDDVDRSVRAFLRSTNSYITMDAEHEIAATLVVLLNEPEVPSSEDGGEADDLDQIGNLVKSVAMDMGIRLGADRILGIERIILSRDMTPQIRRFDDFDLYCAISHFLMQVGKDLGIDLQGDDLLVEALFSHIKGSSRWDADGFELDASGEKDGTSELVNRVDRACTPHFHIIEDYLCRTLGKGMRDSIVIHVCAALYRYESNVRVCNVLIACPSSAATGRYLDAQVKAYFKFNILGIATCREVEEGDCKLNNVDFVISTVPIDTDKVRVVNVSPVLSVEDINEIQELAFKLSRAKVVPQAIDNTLVARLSDIYHEGNANKVAFLDRELSRILMEVERVEGKTKRDSILISNLRENFIQIENGSLGWEDAIRKVSSPLLEADYVTENYIEKAIANVEEYGSYIIISQGIALAHAASWDGALKNGLGLLVCKDGIRFGEGEEVDLMFFSAQFDGEHYLAMFREINKLGSDARGFERLRESASPEEVLRNLTEILSDYSKSSDK</sequence>
<feature type="domain" description="PTS EIIB type-2" evidence="4">
    <location>
        <begin position="403"/>
        <end position="493"/>
    </location>
</feature>
<name>A0ABT1Z5V8_9ACTN</name>
<dbReference type="SUPFAM" id="SSF55804">
    <property type="entry name" value="Phoshotransferase/anion transport protein"/>
    <property type="match status" value="1"/>
</dbReference>
<protein>
    <submittedName>
        <fullName evidence="5">PTS sugar transporter subunit IIA</fullName>
    </submittedName>
</protein>
<keyword evidence="2" id="KW-0804">Transcription</keyword>
<evidence type="ECO:0000256" key="2">
    <source>
        <dbReference type="ARBA" id="ARBA00023163"/>
    </source>
</evidence>
<evidence type="ECO:0000256" key="1">
    <source>
        <dbReference type="ARBA" id="ARBA00023015"/>
    </source>
</evidence>
<evidence type="ECO:0000313" key="6">
    <source>
        <dbReference type="Proteomes" id="UP001204320"/>
    </source>
</evidence>
<gene>
    <name evidence="5" type="ORF">NVS32_01310</name>
</gene>
<dbReference type="InterPro" id="IPR013011">
    <property type="entry name" value="PTS_EIIB_2"/>
</dbReference>
<dbReference type="InterPro" id="IPR050661">
    <property type="entry name" value="BglG_antiterminators"/>
</dbReference>